<dbReference type="Proteomes" id="UP000015105">
    <property type="component" value="Chromosome 7D"/>
</dbReference>
<reference evidence="2" key="3">
    <citation type="journal article" date="2017" name="Nature">
        <title>Genome sequence of the progenitor of the wheat D genome Aegilops tauschii.</title>
        <authorList>
            <person name="Luo M.C."/>
            <person name="Gu Y.Q."/>
            <person name="Puiu D."/>
            <person name="Wang H."/>
            <person name="Twardziok S.O."/>
            <person name="Deal K.R."/>
            <person name="Huo N."/>
            <person name="Zhu T."/>
            <person name="Wang L."/>
            <person name="Wang Y."/>
            <person name="McGuire P.E."/>
            <person name="Liu S."/>
            <person name="Long H."/>
            <person name="Ramasamy R.K."/>
            <person name="Rodriguez J.C."/>
            <person name="Van S.L."/>
            <person name="Yuan L."/>
            <person name="Wang Z."/>
            <person name="Xia Z."/>
            <person name="Xiao L."/>
            <person name="Anderson O.D."/>
            <person name="Ouyang S."/>
            <person name="Liang Y."/>
            <person name="Zimin A.V."/>
            <person name="Pertea G."/>
            <person name="Qi P."/>
            <person name="Bennetzen J.L."/>
            <person name="Dai X."/>
            <person name="Dawson M.W."/>
            <person name="Muller H.G."/>
            <person name="Kugler K."/>
            <person name="Rivarola-Duarte L."/>
            <person name="Spannagl M."/>
            <person name="Mayer K.F.X."/>
            <person name="Lu F.H."/>
            <person name="Bevan M.W."/>
            <person name="Leroy P."/>
            <person name="Li P."/>
            <person name="You F.M."/>
            <person name="Sun Q."/>
            <person name="Liu Z."/>
            <person name="Lyons E."/>
            <person name="Wicker T."/>
            <person name="Salzberg S.L."/>
            <person name="Devos K.M."/>
            <person name="Dvorak J."/>
        </authorList>
    </citation>
    <scope>NUCLEOTIDE SEQUENCE [LARGE SCALE GENOMIC DNA]</scope>
    <source>
        <strain evidence="2">cv. AL8/78</strain>
    </source>
</reference>
<keyword evidence="1" id="KW-1133">Transmembrane helix</keyword>
<feature type="transmembrane region" description="Helical" evidence="1">
    <location>
        <begin position="117"/>
        <end position="136"/>
    </location>
</feature>
<dbReference type="EnsemblPlants" id="AET7Gv21172600.13">
    <property type="protein sequence ID" value="AET7Gv21172600.13"/>
    <property type="gene ID" value="AET7Gv21172600"/>
</dbReference>
<evidence type="ECO:0000313" key="3">
    <source>
        <dbReference type="Proteomes" id="UP000015105"/>
    </source>
</evidence>
<keyword evidence="1" id="KW-0472">Membrane</keyword>
<keyword evidence="1" id="KW-0812">Transmembrane</keyword>
<sequence>MGYRCTGVGEGAWNPKMHPRDRDRLLSICLPQTDPIPGILGWSCLHASWHIRRAERASSETLGPACFPADAPNAASLHLPVTRQTNRRYARHSSSAPIDRFTLPTFFDKQTKRAPTLLLFFPNATLVIPAIFVLLGKIGHKNLMCHALVHWSCLWCPSMDGFYHEIALTVFCHETALRTIFFSYDFVRQDTGPFLTFGPTTPEQSARTHNRMKFDRTYSSPLLVIVSE</sequence>
<dbReference type="Gramene" id="AET7Gv21172600.13">
    <property type="protein sequence ID" value="AET7Gv21172600.13"/>
    <property type="gene ID" value="AET7Gv21172600"/>
</dbReference>
<reference evidence="2" key="4">
    <citation type="submission" date="2019-03" db="UniProtKB">
        <authorList>
            <consortium name="EnsemblPlants"/>
        </authorList>
    </citation>
    <scope>IDENTIFICATION</scope>
</reference>
<name>A0A453SZW6_AEGTS</name>
<reference evidence="3" key="1">
    <citation type="journal article" date="2014" name="Science">
        <title>Ancient hybridizations among the ancestral genomes of bread wheat.</title>
        <authorList>
            <consortium name="International Wheat Genome Sequencing Consortium,"/>
            <person name="Marcussen T."/>
            <person name="Sandve S.R."/>
            <person name="Heier L."/>
            <person name="Spannagl M."/>
            <person name="Pfeifer M."/>
            <person name="Jakobsen K.S."/>
            <person name="Wulff B.B."/>
            <person name="Steuernagel B."/>
            <person name="Mayer K.F."/>
            <person name="Olsen O.A."/>
        </authorList>
    </citation>
    <scope>NUCLEOTIDE SEQUENCE [LARGE SCALE GENOMIC DNA]</scope>
    <source>
        <strain evidence="3">cv. AL8/78</strain>
    </source>
</reference>
<evidence type="ECO:0000256" key="1">
    <source>
        <dbReference type="SAM" id="Phobius"/>
    </source>
</evidence>
<reference evidence="2" key="5">
    <citation type="journal article" date="2021" name="G3 (Bethesda)">
        <title>Aegilops tauschii genome assembly Aet v5.0 features greater sequence contiguity and improved annotation.</title>
        <authorList>
            <person name="Wang L."/>
            <person name="Zhu T."/>
            <person name="Rodriguez J.C."/>
            <person name="Deal K.R."/>
            <person name="Dubcovsky J."/>
            <person name="McGuire P.E."/>
            <person name="Lux T."/>
            <person name="Spannagl M."/>
            <person name="Mayer K.F.X."/>
            <person name="Baldrich P."/>
            <person name="Meyers B.C."/>
            <person name="Huo N."/>
            <person name="Gu Y.Q."/>
            <person name="Zhou H."/>
            <person name="Devos K.M."/>
            <person name="Bennetzen J.L."/>
            <person name="Unver T."/>
            <person name="Budak H."/>
            <person name="Gulick P.J."/>
            <person name="Galiba G."/>
            <person name="Kalapos B."/>
            <person name="Nelson D.R."/>
            <person name="Li P."/>
            <person name="You F.M."/>
            <person name="Luo M.C."/>
            <person name="Dvorak J."/>
        </authorList>
    </citation>
    <scope>NUCLEOTIDE SEQUENCE [LARGE SCALE GENOMIC DNA]</scope>
    <source>
        <strain evidence="2">cv. AL8/78</strain>
    </source>
</reference>
<proteinExistence type="predicted"/>
<protein>
    <submittedName>
        <fullName evidence="2">Uncharacterized protein</fullName>
    </submittedName>
</protein>
<dbReference type="AlphaFoldDB" id="A0A453SZW6"/>
<organism evidence="2 3">
    <name type="scientific">Aegilops tauschii subsp. strangulata</name>
    <name type="common">Goatgrass</name>
    <dbReference type="NCBI Taxonomy" id="200361"/>
    <lineage>
        <taxon>Eukaryota</taxon>
        <taxon>Viridiplantae</taxon>
        <taxon>Streptophyta</taxon>
        <taxon>Embryophyta</taxon>
        <taxon>Tracheophyta</taxon>
        <taxon>Spermatophyta</taxon>
        <taxon>Magnoliopsida</taxon>
        <taxon>Liliopsida</taxon>
        <taxon>Poales</taxon>
        <taxon>Poaceae</taxon>
        <taxon>BOP clade</taxon>
        <taxon>Pooideae</taxon>
        <taxon>Triticodae</taxon>
        <taxon>Triticeae</taxon>
        <taxon>Triticinae</taxon>
        <taxon>Aegilops</taxon>
    </lineage>
</organism>
<accession>A0A453SZW6</accession>
<reference evidence="3" key="2">
    <citation type="journal article" date="2017" name="Nat. Plants">
        <title>The Aegilops tauschii genome reveals multiple impacts of transposons.</title>
        <authorList>
            <person name="Zhao G."/>
            <person name="Zou C."/>
            <person name="Li K."/>
            <person name="Wang K."/>
            <person name="Li T."/>
            <person name="Gao L."/>
            <person name="Zhang X."/>
            <person name="Wang H."/>
            <person name="Yang Z."/>
            <person name="Liu X."/>
            <person name="Jiang W."/>
            <person name="Mao L."/>
            <person name="Kong X."/>
            <person name="Jiao Y."/>
            <person name="Jia J."/>
        </authorList>
    </citation>
    <scope>NUCLEOTIDE SEQUENCE [LARGE SCALE GENOMIC DNA]</scope>
    <source>
        <strain evidence="3">cv. AL8/78</strain>
    </source>
</reference>
<evidence type="ECO:0000313" key="2">
    <source>
        <dbReference type="EnsemblPlants" id="AET7Gv21172600.13"/>
    </source>
</evidence>
<keyword evidence="3" id="KW-1185">Reference proteome</keyword>